<dbReference type="Gene3D" id="1.10.4160.10">
    <property type="entry name" value="Hydantoin permease"/>
    <property type="match status" value="1"/>
</dbReference>
<feature type="region of interest" description="Disordered" evidence="6">
    <location>
        <begin position="518"/>
        <end position="537"/>
    </location>
</feature>
<comment type="similarity">
    <text evidence="2">Belongs to the purine-cytosine permease (2.A.39) family.</text>
</comment>
<keyword evidence="4 7" id="KW-1133">Transmembrane helix</keyword>
<feature type="transmembrane region" description="Helical" evidence="7">
    <location>
        <begin position="230"/>
        <end position="248"/>
    </location>
</feature>
<comment type="subcellular location">
    <subcellularLocation>
        <location evidence="1">Membrane</location>
        <topology evidence="1">Multi-pass membrane protein</topology>
    </subcellularLocation>
</comment>
<evidence type="ECO:0000256" key="1">
    <source>
        <dbReference type="ARBA" id="ARBA00004141"/>
    </source>
</evidence>
<dbReference type="InterPro" id="IPR001248">
    <property type="entry name" value="Pur-cyt_permease"/>
</dbReference>
<feature type="transmembrane region" description="Helical" evidence="7">
    <location>
        <begin position="470"/>
        <end position="495"/>
    </location>
</feature>
<feature type="compositionally biased region" description="Basic and acidic residues" evidence="6">
    <location>
        <begin position="521"/>
        <end position="537"/>
    </location>
</feature>
<evidence type="ECO:0000256" key="4">
    <source>
        <dbReference type="ARBA" id="ARBA00022989"/>
    </source>
</evidence>
<accession>A0A8G0LHI8</accession>
<keyword evidence="5 7" id="KW-0472">Membrane</keyword>
<dbReference type="EMBL" id="CP075866">
    <property type="protein sequence ID" value="QYT00070.1"/>
    <property type="molecule type" value="Genomic_DNA"/>
</dbReference>
<evidence type="ECO:0000256" key="5">
    <source>
        <dbReference type="ARBA" id="ARBA00023136"/>
    </source>
</evidence>
<evidence type="ECO:0000256" key="2">
    <source>
        <dbReference type="ARBA" id="ARBA00008974"/>
    </source>
</evidence>
<dbReference type="GO" id="GO:0015205">
    <property type="term" value="F:nucleobase transmembrane transporter activity"/>
    <property type="evidence" value="ECO:0007669"/>
    <property type="project" value="TreeGrafter"/>
</dbReference>
<dbReference type="GO" id="GO:0005886">
    <property type="term" value="C:plasma membrane"/>
    <property type="evidence" value="ECO:0007669"/>
    <property type="project" value="TreeGrafter"/>
</dbReference>
<feature type="transmembrane region" description="Helical" evidence="7">
    <location>
        <begin position="268"/>
        <end position="288"/>
    </location>
</feature>
<dbReference type="PANTHER" id="PTHR30618">
    <property type="entry name" value="NCS1 FAMILY PURINE/PYRIMIDINE TRANSPORTER"/>
    <property type="match status" value="1"/>
</dbReference>
<evidence type="ECO:0000256" key="6">
    <source>
        <dbReference type="SAM" id="MobiDB-lite"/>
    </source>
</evidence>
<evidence type="ECO:0000313" key="9">
    <source>
        <dbReference type="Proteomes" id="UP000826661"/>
    </source>
</evidence>
<keyword evidence="3 7" id="KW-0812">Transmembrane</keyword>
<feature type="transmembrane region" description="Helical" evidence="7">
    <location>
        <begin position="440"/>
        <end position="458"/>
    </location>
</feature>
<feature type="transmembrane region" description="Helical" evidence="7">
    <location>
        <begin position="362"/>
        <end position="379"/>
    </location>
</feature>
<dbReference type="InterPro" id="IPR045225">
    <property type="entry name" value="Uracil/uridine/allantoin_perm"/>
</dbReference>
<dbReference type="AlphaFoldDB" id="A0A8G0LHI8"/>
<protein>
    <recommendedName>
        <fullName evidence="10">Uracil permease</fullName>
    </recommendedName>
</protein>
<gene>
    <name evidence="8" type="ORF">H0G86_007174</name>
</gene>
<sequence>MSTRWAAVKHKLECPKDEDANYENTTWCNRDLIPIPPDRRTFHIWSYLGYWTVSGSNLSAWSLGSTLLAFGLSPAEAIGVLILGGFLTGCLAVVAGWPGAKHNIGFTVSSRFSWGLRGSYFPVIIRCFTGCIWFGIQAFWGAQATRVTLGAIIPAKVLTLRRTILLGSVIWMCAFIPAILIKPEKLQIPFVICFFLFCGSCFGILIWSVSTANGVGELFHQKTNAPNTGWAFKFGITSVLGAWGSGTLGQSDWTRYAKTKHSPTLSQLIATPLTITVTAVIGIIATSASNHILGGEILWNPIYLLAAVQEHYHSSPGVRAAVFFAGIGIVSSQLSISIVLNSMSTGMDLAGLWPKYINIRRGSYVMMVVGIATQPWQLLATASKFLTVLSGFGVFMGPLTGILLADYHIHWRRKLQLNDLYVGNEHSAYWYQHGFNWRPFIVFILCMWPGLPGLVATANGYTDKKYQNWIHIYNISFLLGLTTSFVLFTAVNYIFPVGVPAKETLFLSGEAIDEELPTMAGKKDQMKVDGADKSEDE</sequence>
<feature type="transmembrane region" description="Helical" evidence="7">
    <location>
        <begin position="320"/>
        <end position="341"/>
    </location>
</feature>
<feature type="transmembrane region" description="Helical" evidence="7">
    <location>
        <begin position="78"/>
        <end position="100"/>
    </location>
</feature>
<dbReference type="PANTHER" id="PTHR30618:SF15">
    <property type="entry name" value="NICOTINAMIDE RIBOSIDE TRANSPORTER 1-RELATED"/>
    <property type="match status" value="1"/>
</dbReference>
<proteinExistence type="inferred from homology"/>
<evidence type="ECO:0000256" key="3">
    <source>
        <dbReference type="ARBA" id="ARBA00022692"/>
    </source>
</evidence>
<evidence type="ECO:0008006" key="10">
    <source>
        <dbReference type="Google" id="ProtNLM"/>
    </source>
</evidence>
<evidence type="ECO:0000256" key="7">
    <source>
        <dbReference type="SAM" id="Phobius"/>
    </source>
</evidence>
<feature type="transmembrane region" description="Helical" evidence="7">
    <location>
        <begin position="385"/>
        <end position="405"/>
    </location>
</feature>
<reference evidence="8 9" key="1">
    <citation type="journal article" date="2021" name="BMC Genomics">
        <title>Telomere-to-telomere genome assembly of asparaginase-producing Trichoderma simmonsii.</title>
        <authorList>
            <person name="Chung D."/>
            <person name="Kwon Y.M."/>
            <person name="Yang Y."/>
        </authorList>
    </citation>
    <scope>NUCLEOTIDE SEQUENCE [LARGE SCALE GENOMIC DNA]</scope>
    <source>
        <strain evidence="8 9">GH-Sj1</strain>
    </source>
</reference>
<feature type="transmembrane region" description="Helical" evidence="7">
    <location>
        <begin position="160"/>
        <end position="181"/>
    </location>
</feature>
<feature type="transmembrane region" description="Helical" evidence="7">
    <location>
        <begin position="188"/>
        <end position="210"/>
    </location>
</feature>
<keyword evidence="9" id="KW-1185">Reference proteome</keyword>
<name>A0A8G0LHI8_9HYPO</name>
<feature type="transmembrane region" description="Helical" evidence="7">
    <location>
        <begin position="120"/>
        <end position="140"/>
    </location>
</feature>
<dbReference type="Proteomes" id="UP000826661">
    <property type="component" value="Chromosome III"/>
</dbReference>
<dbReference type="Pfam" id="PF02133">
    <property type="entry name" value="Transp_cyt_pur"/>
    <property type="match status" value="1"/>
</dbReference>
<organism evidence="8 9">
    <name type="scientific">Trichoderma simmonsii</name>
    <dbReference type="NCBI Taxonomy" id="1491479"/>
    <lineage>
        <taxon>Eukaryota</taxon>
        <taxon>Fungi</taxon>
        <taxon>Dikarya</taxon>
        <taxon>Ascomycota</taxon>
        <taxon>Pezizomycotina</taxon>
        <taxon>Sordariomycetes</taxon>
        <taxon>Hypocreomycetidae</taxon>
        <taxon>Hypocreales</taxon>
        <taxon>Hypocreaceae</taxon>
        <taxon>Trichoderma</taxon>
    </lineage>
</organism>
<evidence type="ECO:0000313" key="8">
    <source>
        <dbReference type="EMBL" id="QYT00070.1"/>
    </source>
</evidence>